<dbReference type="Pfam" id="PF03567">
    <property type="entry name" value="Sulfotransfer_2"/>
    <property type="match status" value="1"/>
</dbReference>
<keyword evidence="2" id="KW-1185">Reference proteome</keyword>
<dbReference type="PANTHER" id="PTHR22900:SF5">
    <property type="entry name" value="PROTEIN CBG14245"/>
    <property type="match status" value="1"/>
</dbReference>
<evidence type="ECO:0000313" key="2">
    <source>
        <dbReference type="Proteomes" id="UP000025227"/>
    </source>
</evidence>
<keyword evidence="1" id="KW-0812">Transmembrane</keyword>
<evidence type="ECO:0000256" key="1">
    <source>
        <dbReference type="SAM" id="Phobius"/>
    </source>
</evidence>
<accession>A0A7I5E7W9</accession>
<dbReference type="Proteomes" id="UP000025227">
    <property type="component" value="Unplaced"/>
</dbReference>
<keyword evidence="1" id="KW-0472">Membrane</keyword>
<dbReference type="GO" id="GO:0050650">
    <property type="term" value="P:chondroitin sulfate proteoglycan biosynthetic process"/>
    <property type="evidence" value="ECO:0007669"/>
    <property type="project" value="InterPro"/>
</dbReference>
<dbReference type="PANTHER" id="PTHR22900">
    <property type="entry name" value="PROTEIN CBG14245-RELATED"/>
    <property type="match status" value="1"/>
</dbReference>
<reference evidence="3" key="1">
    <citation type="submission" date="2020-12" db="UniProtKB">
        <authorList>
            <consortium name="WormBaseParasite"/>
        </authorList>
    </citation>
    <scope>IDENTIFICATION</scope>
    <source>
        <strain evidence="3">MHco3</strain>
    </source>
</reference>
<name>A0A7I5E7W9_HAECO</name>
<dbReference type="GO" id="GO:0016020">
    <property type="term" value="C:membrane"/>
    <property type="evidence" value="ECO:0007669"/>
    <property type="project" value="InterPro"/>
</dbReference>
<proteinExistence type="predicted"/>
<dbReference type="GO" id="GO:0047756">
    <property type="term" value="F:chondroitin 4-sulfotransferase activity"/>
    <property type="evidence" value="ECO:0007669"/>
    <property type="project" value="InterPro"/>
</dbReference>
<dbReference type="WBParaSite" id="HCON_00056360-00001">
    <property type="protein sequence ID" value="HCON_00056360-00001"/>
    <property type="gene ID" value="HCON_00056360"/>
</dbReference>
<sequence>MLLTRITDKYLLFPLILFILIFATYIWKETAIDSFTMSSVVVQAPQYPELVPYYNEIEQLVEEEADVSEIIPPFYPMENFYVVSPPYNLATCEIEKNMLTIRRSIFCYLTNTTQFIAENRSISTEFWNDWLCDRTFIRNSLSSVRDTIDANLTLFTVVRHPIDRFLSGYVDKCMNELTYYTEDERCFGCRNDMRCFVDVLHEVFMEFYNNSTETGDDPEMARMDHYYIRHFAPQTWYCEFKEHRNEYIILNYHTGPNSTRLIAEDFYSVFESAHVPKKHLETIYSEMMKGTTRHSTVKSSARKTAQQQLLSDGYVMRRLMQMFYYDFVEFGFF</sequence>
<dbReference type="AlphaFoldDB" id="A0A7I5E7W9"/>
<protein>
    <submittedName>
        <fullName evidence="3">Carbohydrate sulfotransferase</fullName>
    </submittedName>
</protein>
<dbReference type="GO" id="GO:1902884">
    <property type="term" value="P:positive regulation of response to oxidative stress"/>
    <property type="evidence" value="ECO:0007669"/>
    <property type="project" value="InterPro"/>
</dbReference>
<dbReference type="OrthoDB" id="408912at2759"/>
<organism evidence="2 3">
    <name type="scientific">Haemonchus contortus</name>
    <name type="common">Barber pole worm</name>
    <dbReference type="NCBI Taxonomy" id="6289"/>
    <lineage>
        <taxon>Eukaryota</taxon>
        <taxon>Metazoa</taxon>
        <taxon>Ecdysozoa</taxon>
        <taxon>Nematoda</taxon>
        <taxon>Chromadorea</taxon>
        <taxon>Rhabditida</taxon>
        <taxon>Rhabditina</taxon>
        <taxon>Rhabditomorpha</taxon>
        <taxon>Strongyloidea</taxon>
        <taxon>Trichostrongylidae</taxon>
        <taxon>Haemonchus</taxon>
    </lineage>
</organism>
<dbReference type="OMA" id="LINIMCL"/>
<dbReference type="InterPro" id="IPR005331">
    <property type="entry name" value="Sulfotransferase"/>
</dbReference>
<evidence type="ECO:0000313" key="3">
    <source>
        <dbReference type="WBParaSite" id="HCON_00056360-00001"/>
    </source>
</evidence>
<dbReference type="InterPro" id="IPR007669">
    <property type="entry name" value="Chst-1-like"/>
</dbReference>
<keyword evidence="1" id="KW-1133">Transmembrane helix</keyword>
<feature type="transmembrane region" description="Helical" evidence="1">
    <location>
        <begin position="10"/>
        <end position="27"/>
    </location>
</feature>